<evidence type="ECO:0000313" key="3">
    <source>
        <dbReference type="Proteomes" id="UP001597114"/>
    </source>
</evidence>
<feature type="transmembrane region" description="Helical" evidence="1">
    <location>
        <begin position="162"/>
        <end position="183"/>
    </location>
</feature>
<feature type="transmembrane region" description="Helical" evidence="1">
    <location>
        <begin position="42"/>
        <end position="61"/>
    </location>
</feature>
<feature type="transmembrane region" description="Helical" evidence="1">
    <location>
        <begin position="329"/>
        <end position="351"/>
    </location>
</feature>
<dbReference type="CDD" id="cd17478">
    <property type="entry name" value="MFS_FsR"/>
    <property type="match status" value="1"/>
</dbReference>
<proteinExistence type="predicted"/>
<feature type="transmembrane region" description="Helical" evidence="1">
    <location>
        <begin position="210"/>
        <end position="233"/>
    </location>
</feature>
<dbReference type="Proteomes" id="UP001597114">
    <property type="component" value="Unassembled WGS sequence"/>
</dbReference>
<feature type="transmembrane region" description="Helical" evidence="1">
    <location>
        <begin position="73"/>
        <end position="91"/>
    </location>
</feature>
<dbReference type="InterPro" id="IPR036259">
    <property type="entry name" value="MFS_trans_sf"/>
</dbReference>
<dbReference type="EMBL" id="JBHUCO010000042">
    <property type="protein sequence ID" value="MFD1521872.1"/>
    <property type="molecule type" value="Genomic_DNA"/>
</dbReference>
<dbReference type="PANTHER" id="PTHR43129">
    <property type="entry name" value="FOSMIDOMYCIN RESISTANCE PROTEIN"/>
    <property type="match status" value="1"/>
</dbReference>
<accession>A0ABW4F3E8</accession>
<dbReference type="InterPro" id="IPR011701">
    <property type="entry name" value="MFS"/>
</dbReference>
<keyword evidence="1" id="KW-0472">Membrane</keyword>
<keyword evidence="1" id="KW-0812">Transmembrane</keyword>
<feature type="transmembrane region" description="Helical" evidence="1">
    <location>
        <begin position="12"/>
        <end position="36"/>
    </location>
</feature>
<sequence length="400" mass="40582">MSTGKRSLSRPMIVLVIGHAVDDLYQGAVPAIVPFLVAERSYGYLAASGITLAATLLSSVVQPLFGVLTDRRQMPWLVPLGMTLAGAGIGLSGVSDSYLMTWAAIALSGLGVAAYHPESARLARSVSGGSHVGMSWFSVGGNIGFALGPVIVTPVLQLGGLSASPLLVIPAAVGGALTISALGRSGIRTQAPRTGAITSGRDDWWQFGRLTIVVICRSIVTFGLSTFLAIWVAGRVGGGPVAGEVALVVLFGVGAAGTLLGGVLASRWGRIRTIRVSYAVAVPALIGLALVPGPAVYLLVALTAVATYVPFSLHVTLGQDYLPNRLGTASGVTLGLAVSVGGLAAPGVAALANAFSLQYALLALALLPVVALLAARRMSEPGTGAEPHTAAVEVDVRAAR</sequence>
<protein>
    <submittedName>
        <fullName evidence="2">MFS transporter</fullName>
    </submittedName>
</protein>
<reference evidence="3" key="1">
    <citation type="journal article" date="2019" name="Int. J. Syst. Evol. Microbiol.">
        <title>The Global Catalogue of Microorganisms (GCM) 10K type strain sequencing project: providing services to taxonomists for standard genome sequencing and annotation.</title>
        <authorList>
            <consortium name="The Broad Institute Genomics Platform"/>
            <consortium name="The Broad Institute Genome Sequencing Center for Infectious Disease"/>
            <person name="Wu L."/>
            <person name="Ma J."/>
        </authorList>
    </citation>
    <scope>NUCLEOTIDE SEQUENCE [LARGE SCALE GENOMIC DNA]</scope>
    <source>
        <strain evidence="3">CCM 7043</strain>
    </source>
</reference>
<feature type="transmembrane region" description="Helical" evidence="1">
    <location>
        <begin position="97"/>
        <end position="115"/>
    </location>
</feature>
<dbReference type="Gene3D" id="1.20.1250.20">
    <property type="entry name" value="MFS general substrate transporter like domains"/>
    <property type="match status" value="2"/>
</dbReference>
<dbReference type="Pfam" id="PF07690">
    <property type="entry name" value="MFS_1"/>
    <property type="match status" value="1"/>
</dbReference>
<dbReference type="PANTHER" id="PTHR43129:SF1">
    <property type="entry name" value="FOSMIDOMYCIN RESISTANCE PROTEIN"/>
    <property type="match status" value="1"/>
</dbReference>
<keyword evidence="3" id="KW-1185">Reference proteome</keyword>
<evidence type="ECO:0000256" key="1">
    <source>
        <dbReference type="SAM" id="Phobius"/>
    </source>
</evidence>
<evidence type="ECO:0000313" key="2">
    <source>
        <dbReference type="EMBL" id="MFD1521872.1"/>
    </source>
</evidence>
<name>A0ABW4F3E8_9PSEU</name>
<comment type="caution">
    <text evidence="2">The sequence shown here is derived from an EMBL/GenBank/DDBJ whole genome shotgun (WGS) entry which is preliminary data.</text>
</comment>
<organism evidence="2 3">
    <name type="scientific">Pseudonocardia yunnanensis</name>
    <dbReference type="NCBI Taxonomy" id="58107"/>
    <lineage>
        <taxon>Bacteria</taxon>
        <taxon>Bacillati</taxon>
        <taxon>Actinomycetota</taxon>
        <taxon>Actinomycetes</taxon>
        <taxon>Pseudonocardiales</taxon>
        <taxon>Pseudonocardiaceae</taxon>
        <taxon>Pseudonocardia</taxon>
    </lineage>
</organism>
<feature type="transmembrane region" description="Helical" evidence="1">
    <location>
        <begin position="245"/>
        <end position="266"/>
    </location>
</feature>
<dbReference type="RefSeq" id="WP_344728067.1">
    <property type="nucleotide sequence ID" value="NZ_BAAAUS010000048.1"/>
</dbReference>
<gene>
    <name evidence="2" type="ORF">ACFSJD_30555</name>
</gene>
<dbReference type="SUPFAM" id="SSF103473">
    <property type="entry name" value="MFS general substrate transporter"/>
    <property type="match status" value="1"/>
</dbReference>
<keyword evidence="1" id="KW-1133">Transmembrane helix</keyword>
<feature type="transmembrane region" description="Helical" evidence="1">
    <location>
        <begin position="357"/>
        <end position="375"/>
    </location>
</feature>
<feature type="transmembrane region" description="Helical" evidence="1">
    <location>
        <begin position="136"/>
        <end position="156"/>
    </location>
</feature>